<keyword evidence="1" id="KW-0479">Metal-binding</keyword>
<reference evidence="5" key="1">
    <citation type="submission" date="2021-04" db="EMBL/GenBank/DDBJ databases">
        <title>Pseudonocardia sp. nov., isolated from sandy soil of mangrove forest.</title>
        <authorList>
            <person name="Zan Z."/>
            <person name="Huang R."/>
            <person name="Liu W."/>
        </authorList>
    </citation>
    <scope>NUCLEOTIDE SEQUENCE</scope>
    <source>
        <strain evidence="5">S2-4</strain>
    </source>
</reference>
<name>A0ABT1A8A7_9PSEU</name>
<sequence>MPRPIGLLGVPSSAGAKTPGIEKAVPALRAAGLVPRLAAAGLDVVDHGDLPTERWRPDPANPRGQNPGRVAAVAAALRERLAPVLAAGHVPLVVGGDCTVTVGAVAACDPATTLVYVDGGVDTYTPATNDEGNLDSMGVAHLLDVEGATALAGIGPRRPLLPPEQVVFFGVDPARTDDVEMDVPRRHAITLTPADEVHGRPAAAAADTLAALAAPHRSFLVHLDVDVIDFLDLPVADVPSVGFGLSAADTFAALGVFCADPGFAGLVVTEVNPDHADAADLDRLLDGLVGALAGTR</sequence>
<evidence type="ECO:0000256" key="1">
    <source>
        <dbReference type="ARBA" id="ARBA00022723"/>
    </source>
</evidence>
<evidence type="ECO:0000256" key="3">
    <source>
        <dbReference type="ARBA" id="ARBA00023211"/>
    </source>
</evidence>
<evidence type="ECO:0000256" key="2">
    <source>
        <dbReference type="ARBA" id="ARBA00022801"/>
    </source>
</evidence>
<keyword evidence="6" id="KW-1185">Reference proteome</keyword>
<evidence type="ECO:0000313" key="6">
    <source>
        <dbReference type="Proteomes" id="UP001165283"/>
    </source>
</evidence>
<evidence type="ECO:0000256" key="4">
    <source>
        <dbReference type="PROSITE-ProRule" id="PRU00742"/>
    </source>
</evidence>
<comment type="similarity">
    <text evidence="4">Belongs to the arginase family.</text>
</comment>
<dbReference type="Gene3D" id="3.40.800.10">
    <property type="entry name" value="Ureohydrolase domain"/>
    <property type="match status" value="1"/>
</dbReference>
<dbReference type="InterPro" id="IPR023696">
    <property type="entry name" value="Ureohydrolase_dom_sf"/>
</dbReference>
<dbReference type="PANTHER" id="PTHR43782:SF3">
    <property type="entry name" value="ARGINASE"/>
    <property type="match status" value="1"/>
</dbReference>
<organism evidence="5 6">
    <name type="scientific">Pseudonocardia humida</name>
    <dbReference type="NCBI Taxonomy" id="2800819"/>
    <lineage>
        <taxon>Bacteria</taxon>
        <taxon>Bacillati</taxon>
        <taxon>Actinomycetota</taxon>
        <taxon>Actinomycetes</taxon>
        <taxon>Pseudonocardiales</taxon>
        <taxon>Pseudonocardiaceae</taxon>
        <taxon>Pseudonocardia</taxon>
    </lineage>
</organism>
<dbReference type="InterPro" id="IPR006035">
    <property type="entry name" value="Ureohydrolase"/>
</dbReference>
<gene>
    <name evidence="5" type="ORF">KDL28_29730</name>
</gene>
<dbReference type="EMBL" id="JAGSOV010000063">
    <property type="protein sequence ID" value="MCO1659260.1"/>
    <property type="molecule type" value="Genomic_DNA"/>
</dbReference>
<dbReference type="Pfam" id="PF00491">
    <property type="entry name" value="Arginase"/>
    <property type="match status" value="1"/>
</dbReference>
<dbReference type="RefSeq" id="WP_252444019.1">
    <property type="nucleotide sequence ID" value="NZ_JAGSOV010000063.1"/>
</dbReference>
<dbReference type="SUPFAM" id="SSF52768">
    <property type="entry name" value="Arginase/deacetylase"/>
    <property type="match status" value="1"/>
</dbReference>
<keyword evidence="2" id="KW-0378">Hydrolase</keyword>
<dbReference type="PROSITE" id="PS51409">
    <property type="entry name" value="ARGINASE_2"/>
    <property type="match status" value="1"/>
</dbReference>
<dbReference type="Proteomes" id="UP001165283">
    <property type="component" value="Unassembled WGS sequence"/>
</dbReference>
<comment type="caution">
    <text evidence="5">The sequence shown here is derived from an EMBL/GenBank/DDBJ whole genome shotgun (WGS) entry which is preliminary data.</text>
</comment>
<keyword evidence="3" id="KW-0464">Manganese</keyword>
<proteinExistence type="inferred from homology"/>
<protein>
    <submittedName>
        <fullName evidence="5">Arginase family protein</fullName>
    </submittedName>
</protein>
<evidence type="ECO:0000313" key="5">
    <source>
        <dbReference type="EMBL" id="MCO1659260.1"/>
    </source>
</evidence>
<accession>A0ABT1A8A7</accession>
<dbReference type="PANTHER" id="PTHR43782">
    <property type="entry name" value="ARGINASE"/>
    <property type="match status" value="1"/>
</dbReference>